<gene>
    <name evidence="1" type="ORF">HMPREF9465_00713</name>
</gene>
<dbReference type="InterPro" id="IPR021851">
    <property type="entry name" value="DUF3455"/>
</dbReference>
<dbReference type="AlphaFoldDB" id="K1JJN7"/>
<evidence type="ECO:0000313" key="2">
    <source>
        <dbReference type="Proteomes" id="UP000005835"/>
    </source>
</evidence>
<dbReference type="EMBL" id="ADMG01000017">
    <property type="protein sequence ID" value="EKB31845.1"/>
    <property type="molecule type" value="Genomic_DNA"/>
</dbReference>
<name>K1JJN7_9BURK</name>
<sequence>MYPIIMFDCISPRPWTPVLFTLILGRPARNLRISTAMPLRSPRPLVAFSAIACAVVLAGCSSLLPQGTPGVSGQDGRSVSHWRDAISSASRISTRTARGRMHFVCSYDAKGFYWRFSHPSGGLYRGNTKVGTLNSDWSITASDGTTLKMSVLTNGPRRSAEDLTDAVFKASAPKKGTFAGVRYVERTNTRGGMPLTKCSASQQGQRLSRPFEADYTFWR</sequence>
<protein>
    <recommendedName>
        <fullName evidence="3">DUF3455 domain-containing protein</fullName>
    </recommendedName>
</protein>
<dbReference type="Proteomes" id="UP000005835">
    <property type="component" value="Unassembled WGS sequence"/>
</dbReference>
<evidence type="ECO:0008006" key="3">
    <source>
        <dbReference type="Google" id="ProtNLM"/>
    </source>
</evidence>
<reference evidence="1 2" key="1">
    <citation type="submission" date="2012-05" db="EMBL/GenBank/DDBJ databases">
        <title>The Genome Sequence of Sutterella wadsworthensis 2_1_59BFAA.</title>
        <authorList>
            <consortium name="The Broad Institute Genome Sequencing Platform"/>
            <person name="Earl A."/>
            <person name="Ward D."/>
            <person name="Feldgarden M."/>
            <person name="Gevers D."/>
            <person name="Daigneault M."/>
            <person name="Strauss J."/>
            <person name="Allen-Vercoe E."/>
            <person name="Walker B."/>
            <person name="Young S.K."/>
            <person name="Zeng Q."/>
            <person name="Gargeya S."/>
            <person name="Fitzgerald M."/>
            <person name="Haas B."/>
            <person name="Abouelleil A."/>
            <person name="Alvarado L."/>
            <person name="Arachchi H.M."/>
            <person name="Berlin A.M."/>
            <person name="Chapman S.B."/>
            <person name="Goldberg J."/>
            <person name="Griggs A."/>
            <person name="Gujja S."/>
            <person name="Hansen M."/>
            <person name="Howarth C."/>
            <person name="Imamovic A."/>
            <person name="Larimer J."/>
            <person name="McCowen C."/>
            <person name="Montmayeur A."/>
            <person name="Murphy C."/>
            <person name="Neiman D."/>
            <person name="Pearson M."/>
            <person name="Priest M."/>
            <person name="Roberts A."/>
            <person name="Saif S."/>
            <person name="Shea T."/>
            <person name="Sisk P."/>
            <person name="Sykes S."/>
            <person name="Wortman J."/>
            <person name="Nusbaum C."/>
            <person name="Birren B."/>
        </authorList>
    </citation>
    <scope>NUCLEOTIDE SEQUENCE [LARGE SCALE GENOMIC DNA]</scope>
    <source>
        <strain evidence="1 2">2_1_59BFAA</strain>
    </source>
</reference>
<dbReference type="PATRIC" id="fig|742823.3.peg.718"/>
<proteinExistence type="predicted"/>
<dbReference type="HOGENOM" id="CLU_109843_0_0_4"/>
<accession>K1JJN7</accession>
<organism evidence="1 2">
    <name type="scientific">Sutterella wadsworthensis 2_1_59BFAA</name>
    <dbReference type="NCBI Taxonomy" id="742823"/>
    <lineage>
        <taxon>Bacteria</taxon>
        <taxon>Pseudomonadati</taxon>
        <taxon>Pseudomonadota</taxon>
        <taxon>Betaproteobacteria</taxon>
        <taxon>Burkholderiales</taxon>
        <taxon>Sutterellaceae</taxon>
        <taxon>Sutterella</taxon>
    </lineage>
</organism>
<comment type="caution">
    <text evidence="1">The sequence shown here is derived from an EMBL/GenBank/DDBJ whole genome shotgun (WGS) entry which is preliminary data.</text>
</comment>
<keyword evidence="2" id="KW-1185">Reference proteome</keyword>
<dbReference type="eggNOG" id="ENOG5031397">
    <property type="taxonomic scope" value="Bacteria"/>
</dbReference>
<dbReference type="STRING" id="742823.HMPREF9465_00713"/>
<dbReference type="Pfam" id="PF11937">
    <property type="entry name" value="DUF3455"/>
    <property type="match status" value="1"/>
</dbReference>
<evidence type="ECO:0000313" key="1">
    <source>
        <dbReference type="EMBL" id="EKB31845.1"/>
    </source>
</evidence>